<accession>A0A3B1ABR4</accession>
<dbReference type="Gene3D" id="3.30.70.1290">
    <property type="entry name" value="Transposase IS200-like"/>
    <property type="match status" value="1"/>
</dbReference>
<dbReference type="InterPro" id="IPR036515">
    <property type="entry name" value="Transposase_17_sf"/>
</dbReference>
<dbReference type="InterPro" id="IPR002686">
    <property type="entry name" value="Transposase_17"/>
</dbReference>
<dbReference type="SUPFAM" id="SSF143422">
    <property type="entry name" value="Transposase IS200-like"/>
    <property type="match status" value="1"/>
</dbReference>
<dbReference type="PANTHER" id="PTHR34322">
    <property type="entry name" value="TRANSPOSASE, Y1_TNP DOMAIN-CONTAINING"/>
    <property type="match status" value="1"/>
</dbReference>
<dbReference type="Pfam" id="PF01797">
    <property type="entry name" value="Y1_Tnp"/>
    <property type="match status" value="1"/>
</dbReference>
<dbReference type="AlphaFoldDB" id="A0A3B1ABR4"/>
<name>A0A3B1ABR4_9ZZZZ</name>
<dbReference type="EMBL" id="UOFW01000039">
    <property type="protein sequence ID" value="VAX03146.1"/>
    <property type="molecule type" value="Genomic_DNA"/>
</dbReference>
<feature type="compositionally biased region" description="Basic and acidic residues" evidence="1">
    <location>
        <begin position="192"/>
        <end position="206"/>
    </location>
</feature>
<feature type="compositionally biased region" description="Basic residues" evidence="1">
    <location>
        <begin position="207"/>
        <end position="224"/>
    </location>
</feature>
<dbReference type="GO" id="GO:0003677">
    <property type="term" value="F:DNA binding"/>
    <property type="evidence" value="ECO:0007669"/>
    <property type="project" value="InterPro"/>
</dbReference>
<dbReference type="GO" id="GO:0006313">
    <property type="term" value="P:DNA transposition"/>
    <property type="evidence" value="ECO:0007669"/>
    <property type="project" value="InterPro"/>
</dbReference>
<dbReference type="GO" id="GO:0004803">
    <property type="term" value="F:transposase activity"/>
    <property type="evidence" value="ECO:0007669"/>
    <property type="project" value="InterPro"/>
</dbReference>
<evidence type="ECO:0000313" key="3">
    <source>
        <dbReference type="EMBL" id="VAX03146.1"/>
    </source>
</evidence>
<gene>
    <name evidence="3" type="ORF">MNBD_ALPHA03-1551</name>
</gene>
<organism evidence="3">
    <name type="scientific">hydrothermal vent metagenome</name>
    <dbReference type="NCBI Taxonomy" id="652676"/>
    <lineage>
        <taxon>unclassified sequences</taxon>
        <taxon>metagenomes</taxon>
        <taxon>ecological metagenomes</taxon>
    </lineage>
</organism>
<reference evidence="3" key="1">
    <citation type="submission" date="2018-06" db="EMBL/GenBank/DDBJ databases">
        <authorList>
            <person name="Zhirakovskaya E."/>
        </authorList>
    </citation>
    <scope>NUCLEOTIDE SEQUENCE</scope>
</reference>
<evidence type="ECO:0000256" key="1">
    <source>
        <dbReference type="SAM" id="MobiDB-lite"/>
    </source>
</evidence>
<evidence type="ECO:0000259" key="2">
    <source>
        <dbReference type="SMART" id="SM01321"/>
    </source>
</evidence>
<feature type="domain" description="Transposase IS200-like" evidence="2">
    <location>
        <begin position="9"/>
        <end position="123"/>
    </location>
</feature>
<feature type="region of interest" description="Disordered" evidence="1">
    <location>
        <begin position="192"/>
        <end position="224"/>
    </location>
</feature>
<dbReference type="SMART" id="SM01321">
    <property type="entry name" value="Y1_Tnp"/>
    <property type="match status" value="1"/>
</dbReference>
<sequence length="224" mass="26080">MARIARLVVPKHPHHVTQRGVRRMKTFMDDEDYTDYISMISESCQKAGTEVWAYCLMPNHVHFIMVPSDEGGLRAALGEAHRQYTRKINFREGCRGHLWQERFHSFPMDESYLMACVRYVELNPVRAGLVKRPEDWAWSSAAAHLKGKDDELVMVEPMLNRFPEWEVFLEGGIKEGEQKALQLHTRTGRPLGEDNWVHGLEKETGRTLKKRPVGRPKKRKMNKK</sequence>
<dbReference type="PANTHER" id="PTHR34322:SF2">
    <property type="entry name" value="TRANSPOSASE IS200-LIKE DOMAIN-CONTAINING PROTEIN"/>
    <property type="match status" value="1"/>
</dbReference>
<protein>
    <recommendedName>
        <fullName evidence="2">Transposase IS200-like domain-containing protein</fullName>
    </recommendedName>
</protein>
<proteinExistence type="predicted"/>